<feature type="compositionally biased region" description="Basic and acidic residues" evidence="1">
    <location>
        <begin position="1"/>
        <end position="23"/>
    </location>
</feature>
<dbReference type="AlphaFoldDB" id="A0AAV7MEI3"/>
<accession>A0AAV7MEI3</accession>
<keyword evidence="3" id="KW-1185">Reference proteome</keyword>
<sequence length="92" mass="10435">MTQVLKNRDAPCTRPEVLRAPDPRRKRRRPSALDPRWSRVHRTRGGAPCARPEVVPRAPDPRWCPVRQTRGGAPCARPEVVPVRQTQGGRMV</sequence>
<evidence type="ECO:0000256" key="1">
    <source>
        <dbReference type="SAM" id="MobiDB-lite"/>
    </source>
</evidence>
<name>A0AAV7MEI3_PLEWA</name>
<proteinExistence type="predicted"/>
<feature type="region of interest" description="Disordered" evidence="1">
    <location>
        <begin position="1"/>
        <end position="54"/>
    </location>
</feature>
<evidence type="ECO:0000313" key="2">
    <source>
        <dbReference type="EMBL" id="KAJ1102135.1"/>
    </source>
</evidence>
<comment type="caution">
    <text evidence="2">The sequence shown here is derived from an EMBL/GenBank/DDBJ whole genome shotgun (WGS) entry which is preliminary data.</text>
</comment>
<dbReference type="Proteomes" id="UP001066276">
    <property type="component" value="Chromosome 10"/>
</dbReference>
<gene>
    <name evidence="2" type="ORF">NDU88_007189</name>
</gene>
<protein>
    <submittedName>
        <fullName evidence="2">Uncharacterized protein</fullName>
    </submittedName>
</protein>
<dbReference type="EMBL" id="JANPWB010000014">
    <property type="protein sequence ID" value="KAJ1102135.1"/>
    <property type="molecule type" value="Genomic_DNA"/>
</dbReference>
<evidence type="ECO:0000313" key="3">
    <source>
        <dbReference type="Proteomes" id="UP001066276"/>
    </source>
</evidence>
<reference evidence="2" key="1">
    <citation type="journal article" date="2022" name="bioRxiv">
        <title>Sequencing and chromosome-scale assembly of the giantPleurodeles waltlgenome.</title>
        <authorList>
            <person name="Brown T."/>
            <person name="Elewa A."/>
            <person name="Iarovenko S."/>
            <person name="Subramanian E."/>
            <person name="Araus A.J."/>
            <person name="Petzold A."/>
            <person name="Susuki M."/>
            <person name="Suzuki K.-i.T."/>
            <person name="Hayashi T."/>
            <person name="Toyoda A."/>
            <person name="Oliveira C."/>
            <person name="Osipova E."/>
            <person name="Leigh N.D."/>
            <person name="Simon A."/>
            <person name="Yun M.H."/>
        </authorList>
    </citation>
    <scope>NUCLEOTIDE SEQUENCE</scope>
    <source>
        <strain evidence="2">20211129_DDA</strain>
        <tissue evidence="2">Liver</tissue>
    </source>
</reference>
<organism evidence="2 3">
    <name type="scientific">Pleurodeles waltl</name>
    <name type="common">Iberian ribbed newt</name>
    <dbReference type="NCBI Taxonomy" id="8319"/>
    <lineage>
        <taxon>Eukaryota</taxon>
        <taxon>Metazoa</taxon>
        <taxon>Chordata</taxon>
        <taxon>Craniata</taxon>
        <taxon>Vertebrata</taxon>
        <taxon>Euteleostomi</taxon>
        <taxon>Amphibia</taxon>
        <taxon>Batrachia</taxon>
        <taxon>Caudata</taxon>
        <taxon>Salamandroidea</taxon>
        <taxon>Salamandridae</taxon>
        <taxon>Pleurodelinae</taxon>
        <taxon>Pleurodeles</taxon>
    </lineage>
</organism>